<dbReference type="AlphaFoldDB" id="A0A1Y6BMU1"/>
<gene>
    <name evidence="6" type="ORF">SAMN06296036_106211</name>
</gene>
<evidence type="ECO:0000256" key="1">
    <source>
        <dbReference type="ARBA" id="ARBA00022617"/>
    </source>
</evidence>
<dbReference type="SUPFAM" id="SSF46626">
    <property type="entry name" value="Cytochrome c"/>
    <property type="match status" value="1"/>
</dbReference>
<reference evidence="7" key="1">
    <citation type="submission" date="2017-04" db="EMBL/GenBank/DDBJ databases">
        <authorList>
            <person name="Varghese N."/>
            <person name="Submissions S."/>
        </authorList>
    </citation>
    <scope>NUCLEOTIDE SEQUENCE [LARGE SCALE GENOMIC DNA]</scope>
    <source>
        <strain evidence="7">RKEM611</strain>
    </source>
</reference>
<name>A0A1Y6BMU1_9BACT</name>
<dbReference type="Pfam" id="PF13442">
    <property type="entry name" value="Cytochrome_CBB3"/>
    <property type="match status" value="1"/>
</dbReference>
<accession>A0A1Y6BMU1</accession>
<sequence>MIRLKWITGSMLLALWAHDFQAARAADTNSHDEQFTLMDGELLYQRHCALCHGSFTATLKKDRSPEQIQWAIANIPVMALRDDLSQLSDEKISAIAMALSTKADPLKSKNIRLANRFIFASQLKTWFQPDLPKGSPVKAVIRRNISHQGAQLGGSCLPRELENCGVPVIEATMSAQSQVVRQGLIFKACEEVLDRDEAVTYFLGLAGINPSATVTQTSMTKASLLLNKDRPLPQGSVEALISLSNAAYRRSAIALDRWRFPLLIICQSPYFEIL</sequence>
<dbReference type="RefSeq" id="WP_132317733.1">
    <property type="nucleotide sequence ID" value="NZ_FWZT01000006.1"/>
</dbReference>
<keyword evidence="3" id="KW-0408">Iron</keyword>
<keyword evidence="1" id="KW-0349">Heme</keyword>
<keyword evidence="2" id="KW-0479">Metal-binding</keyword>
<dbReference type="GO" id="GO:0020037">
    <property type="term" value="F:heme binding"/>
    <property type="evidence" value="ECO:0007669"/>
    <property type="project" value="InterPro"/>
</dbReference>
<feature type="chain" id="PRO_5012215731" evidence="4">
    <location>
        <begin position="26"/>
        <end position="274"/>
    </location>
</feature>
<evidence type="ECO:0000256" key="2">
    <source>
        <dbReference type="ARBA" id="ARBA00022723"/>
    </source>
</evidence>
<organism evidence="6 7">
    <name type="scientific">Pseudobacteriovorax antillogorgiicola</name>
    <dbReference type="NCBI Taxonomy" id="1513793"/>
    <lineage>
        <taxon>Bacteria</taxon>
        <taxon>Pseudomonadati</taxon>
        <taxon>Bdellovibrionota</taxon>
        <taxon>Oligoflexia</taxon>
        <taxon>Oligoflexales</taxon>
        <taxon>Pseudobacteriovoracaceae</taxon>
        <taxon>Pseudobacteriovorax</taxon>
    </lineage>
</organism>
<feature type="domain" description="Cytochrome c" evidence="5">
    <location>
        <begin position="37"/>
        <end position="96"/>
    </location>
</feature>
<protein>
    <submittedName>
        <fullName evidence="6">Cytochrome C oxidase, cbb3-type, subunit III</fullName>
    </submittedName>
</protein>
<evidence type="ECO:0000313" key="6">
    <source>
        <dbReference type="EMBL" id="SMF18871.1"/>
    </source>
</evidence>
<evidence type="ECO:0000259" key="5">
    <source>
        <dbReference type="Pfam" id="PF13442"/>
    </source>
</evidence>
<dbReference type="Proteomes" id="UP000192907">
    <property type="component" value="Unassembled WGS sequence"/>
</dbReference>
<evidence type="ECO:0000256" key="3">
    <source>
        <dbReference type="ARBA" id="ARBA00023004"/>
    </source>
</evidence>
<dbReference type="OrthoDB" id="127185at2"/>
<dbReference type="InterPro" id="IPR036909">
    <property type="entry name" value="Cyt_c-like_dom_sf"/>
</dbReference>
<feature type="signal peptide" evidence="4">
    <location>
        <begin position="1"/>
        <end position="25"/>
    </location>
</feature>
<dbReference type="GO" id="GO:0009055">
    <property type="term" value="F:electron transfer activity"/>
    <property type="evidence" value="ECO:0007669"/>
    <property type="project" value="InterPro"/>
</dbReference>
<proteinExistence type="predicted"/>
<keyword evidence="7" id="KW-1185">Reference proteome</keyword>
<dbReference type="STRING" id="1513793.SAMN06296036_106211"/>
<dbReference type="InterPro" id="IPR009056">
    <property type="entry name" value="Cyt_c-like_dom"/>
</dbReference>
<evidence type="ECO:0000313" key="7">
    <source>
        <dbReference type="Proteomes" id="UP000192907"/>
    </source>
</evidence>
<evidence type="ECO:0000256" key="4">
    <source>
        <dbReference type="SAM" id="SignalP"/>
    </source>
</evidence>
<dbReference type="EMBL" id="FWZT01000006">
    <property type="protein sequence ID" value="SMF18871.1"/>
    <property type="molecule type" value="Genomic_DNA"/>
</dbReference>
<dbReference type="GO" id="GO:0046872">
    <property type="term" value="F:metal ion binding"/>
    <property type="evidence" value="ECO:0007669"/>
    <property type="project" value="UniProtKB-KW"/>
</dbReference>
<keyword evidence="4" id="KW-0732">Signal</keyword>